<gene>
    <name evidence="1" type="ORF">AKO1_014287</name>
</gene>
<reference evidence="1 2" key="1">
    <citation type="submission" date="2024-03" db="EMBL/GenBank/DDBJ databases">
        <title>The Acrasis kona genome and developmental transcriptomes reveal deep origins of eukaryotic multicellular pathways.</title>
        <authorList>
            <person name="Sheikh S."/>
            <person name="Fu C.-J."/>
            <person name="Brown M.W."/>
            <person name="Baldauf S.L."/>
        </authorList>
    </citation>
    <scope>NUCLEOTIDE SEQUENCE [LARGE SCALE GENOMIC DNA]</scope>
    <source>
        <strain evidence="1 2">ATCC MYA-3509</strain>
    </source>
</reference>
<dbReference type="AlphaFoldDB" id="A0AAW2Z1E5"/>
<organism evidence="1 2">
    <name type="scientific">Acrasis kona</name>
    <dbReference type="NCBI Taxonomy" id="1008807"/>
    <lineage>
        <taxon>Eukaryota</taxon>
        <taxon>Discoba</taxon>
        <taxon>Heterolobosea</taxon>
        <taxon>Tetramitia</taxon>
        <taxon>Eutetramitia</taxon>
        <taxon>Acrasidae</taxon>
        <taxon>Acrasis</taxon>
    </lineage>
</organism>
<keyword evidence="2" id="KW-1185">Reference proteome</keyword>
<dbReference type="Proteomes" id="UP001431209">
    <property type="component" value="Unassembled WGS sequence"/>
</dbReference>
<protein>
    <submittedName>
        <fullName evidence="1">Transcription termination/antitermination protein NusA</fullName>
    </submittedName>
</protein>
<accession>A0AAW2Z1E5</accession>
<proteinExistence type="predicted"/>
<sequence>MSGLICCCEPLFPLALVGNTIKNKIVYKRNNDTDLFVEMSPPQSTSKRIIFEMVSDALFAGLPNRFEEDLPNTANHIPSEYKQKIKHTIRNINRVLQENVPCTGLIIAYSLCCLCTFGITLIPLCNAGSNAEVKIREYIDKQNEQVFKNTNYKFELQVRNTNTDFPCSWVEVHIENEA</sequence>
<dbReference type="EMBL" id="JAOPGA020000886">
    <property type="protein sequence ID" value="KAL0482744.1"/>
    <property type="molecule type" value="Genomic_DNA"/>
</dbReference>
<comment type="caution">
    <text evidence="1">The sequence shown here is derived from an EMBL/GenBank/DDBJ whole genome shotgun (WGS) entry which is preliminary data.</text>
</comment>
<evidence type="ECO:0000313" key="2">
    <source>
        <dbReference type="Proteomes" id="UP001431209"/>
    </source>
</evidence>
<name>A0AAW2Z1E5_9EUKA</name>
<evidence type="ECO:0000313" key="1">
    <source>
        <dbReference type="EMBL" id="KAL0482744.1"/>
    </source>
</evidence>